<dbReference type="CAZy" id="GT4">
    <property type="family name" value="Glycosyltransferase Family 4"/>
</dbReference>
<dbReference type="HOGENOM" id="CLU_066829_0_0_10"/>
<gene>
    <name evidence="2" type="ordered locus">Palpr_1126</name>
</gene>
<dbReference type="Pfam" id="PF13692">
    <property type="entry name" value="Glyco_trans_1_4"/>
    <property type="match status" value="1"/>
</dbReference>
<name>E4T3I0_PALPW</name>
<proteinExistence type="predicted"/>
<dbReference type="RefSeq" id="WP_013444643.1">
    <property type="nucleotide sequence ID" value="NC_014734.1"/>
</dbReference>
<evidence type="ECO:0000259" key="1">
    <source>
        <dbReference type="Pfam" id="PF13439"/>
    </source>
</evidence>
<dbReference type="KEGG" id="ppn:Palpr_1126"/>
<protein>
    <submittedName>
        <fullName evidence="2">Glycosyl transferase group 1</fullName>
    </submittedName>
</protein>
<dbReference type="Gene3D" id="3.40.50.2000">
    <property type="entry name" value="Glycogen Phosphorylase B"/>
    <property type="match status" value="3"/>
</dbReference>
<reference key="1">
    <citation type="submission" date="2010-11" db="EMBL/GenBank/DDBJ databases">
        <title>The complete genome of Paludibacter propionicigenes DSM 17365.</title>
        <authorList>
            <consortium name="US DOE Joint Genome Institute (JGI-PGF)"/>
            <person name="Lucas S."/>
            <person name="Copeland A."/>
            <person name="Lapidus A."/>
            <person name="Bruce D."/>
            <person name="Goodwin L."/>
            <person name="Pitluck S."/>
            <person name="Kyrpides N."/>
            <person name="Mavromatis K."/>
            <person name="Ivanova N."/>
            <person name="Munk A.C."/>
            <person name="Brettin T."/>
            <person name="Detter J.C."/>
            <person name="Han C."/>
            <person name="Tapia R."/>
            <person name="Land M."/>
            <person name="Hauser L."/>
            <person name="Markowitz V."/>
            <person name="Cheng J.-F."/>
            <person name="Hugenholtz P."/>
            <person name="Woyke T."/>
            <person name="Wu D."/>
            <person name="Gronow S."/>
            <person name="Wellnitz S."/>
            <person name="Brambilla E."/>
            <person name="Klenk H.-P."/>
            <person name="Eisen J.A."/>
        </authorList>
    </citation>
    <scope>NUCLEOTIDE SEQUENCE</scope>
    <source>
        <strain>WB4</strain>
    </source>
</reference>
<dbReference type="PANTHER" id="PTHR45947:SF15">
    <property type="entry name" value="TEICHURONIC ACID BIOSYNTHESIS GLYCOSYLTRANSFERASE TUAC-RELATED"/>
    <property type="match status" value="1"/>
</dbReference>
<dbReference type="PANTHER" id="PTHR45947">
    <property type="entry name" value="SULFOQUINOVOSYL TRANSFERASE SQD2"/>
    <property type="match status" value="1"/>
</dbReference>
<dbReference type="SUPFAM" id="SSF53756">
    <property type="entry name" value="UDP-Glycosyltransferase/glycogen phosphorylase"/>
    <property type="match status" value="1"/>
</dbReference>
<dbReference type="OrthoDB" id="1096251at2"/>
<feature type="domain" description="Glycosyltransferase subfamily 4-like N-terminal" evidence="1">
    <location>
        <begin position="39"/>
        <end position="138"/>
    </location>
</feature>
<dbReference type="eggNOG" id="COG0438">
    <property type="taxonomic scope" value="Bacteria"/>
</dbReference>
<dbReference type="InterPro" id="IPR028098">
    <property type="entry name" value="Glyco_trans_4-like_N"/>
</dbReference>
<dbReference type="InterPro" id="IPR050194">
    <property type="entry name" value="Glycosyltransferase_grp1"/>
</dbReference>
<dbReference type="STRING" id="694427.Palpr_1126"/>
<reference evidence="2 3" key="2">
    <citation type="journal article" date="2011" name="Stand. Genomic Sci.">
        <title>Complete genome sequence of Paludibacter propionicigenes type strain (WB4).</title>
        <authorList>
            <person name="Gronow S."/>
            <person name="Munk C."/>
            <person name="Lapidus A."/>
            <person name="Nolan M."/>
            <person name="Lucas S."/>
            <person name="Hammon N."/>
            <person name="Deshpande S."/>
            <person name="Cheng J.F."/>
            <person name="Tapia R."/>
            <person name="Han C."/>
            <person name="Goodwin L."/>
            <person name="Pitluck S."/>
            <person name="Liolios K."/>
            <person name="Ivanova N."/>
            <person name="Mavromatis K."/>
            <person name="Mikhailova N."/>
            <person name="Pati A."/>
            <person name="Chen A."/>
            <person name="Palaniappan K."/>
            <person name="Land M."/>
            <person name="Hauser L."/>
            <person name="Chang Y.J."/>
            <person name="Jeffries C.D."/>
            <person name="Brambilla E."/>
            <person name="Rohde M."/>
            <person name="Goker M."/>
            <person name="Detter J.C."/>
            <person name="Woyke T."/>
            <person name="Bristow J."/>
            <person name="Eisen J.A."/>
            <person name="Markowitz V."/>
            <person name="Hugenholtz P."/>
            <person name="Kyrpides N.C."/>
            <person name="Klenk H.P."/>
        </authorList>
    </citation>
    <scope>NUCLEOTIDE SEQUENCE [LARGE SCALE GENOMIC DNA]</scope>
    <source>
        <strain evidence="3">DSM 17365 / JCM 13257 / WB4</strain>
    </source>
</reference>
<dbReference type="EMBL" id="CP002345">
    <property type="protein sequence ID" value="ADQ79274.1"/>
    <property type="molecule type" value="Genomic_DNA"/>
</dbReference>
<sequence length="304" mass="33509">MRVIIVCSRNSGKIVPFIQEQGDALSQLGVEVAYFSIEGKGLCGYLKNKKRLLSKINEFMPDLIHAHYGLSGLLANLQRKIPVITTYHGSDINNTKIFPLSRLNMILSVHNIFVSEKNRLKSNQTRNQSLIPCGVDISLFQPTNKLEARQQLSLNADKKYILFAGAFTNSVKNPDLAKSALLFFQDVELLELKGYSRPEVALLLNAVDLLLLTSFSEGSPQIIKEAMACNCPIVSVSVGDVEDVVSGINGCYISSYQPTDIVAKIKQALAFGGRIQGRNRIIEMGLDSDSISTKILNVYNKVLS</sequence>
<evidence type="ECO:0000313" key="2">
    <source>
        <dbReference type="EMBL" id="ADQ79274.1"/>
    </source>
</evidence>
<dbReference type="Proteomes" id="UP000008718">
    <property type="component" value="Chromosome"/>
</dbReference>
<keyword evidence="2" id="KW-0808">Transferase</keyword>
<dbReference type="AlphaFoldDB" id="E4T3I0"/>
<dbReference type="Pfam" id="PF13439">
    <property type="entry name" value="Glyco_transf_4"/>
    <property type="match status" value="1"/>
</dbReference>
<keyword evidence="3" id="KW-1185">Reference proteome</keyword>
<evidence type="ECO:0000313" key="3">
    <source>
        <dbReference type="Proteomes" id="UP000008718"/>
    </source>
</evidence>
<accession>E4T3I0</accession>
<organism evidence="2 3">
    <name type="scientific">Paludibacter propionicigenes (strain DSM 17365 / JCM 13257 / WB4)</name>
    <dbReference type="NCBI Taxonomy" id="694427"/>
    <lineage>
        <taxon>Bacteria</taxon>
        <taxon>Pseudomonadati</taxon>
        <taxon>Bacteroidota</taxon>
        <taxon>Bacteroidia</taxon>
        <taxon>Bacteroidales</taxon>
        <taxon>Paludibacteraceae</taxon>
        <taxon>Paludibacter</taxon>
    </lineage>
</organism>
<dbReference type="GO" id="GO:0016757">
    <property type="term" value="F:glycosyltransferase activity"/>
    <property type="evidence" value="ECO:0007669"/>
    <property type="project" value="UniProtKB-ARBA"/>
</dbReference>